<protein>
    <submittedName>
        <fullName evidence="1">Uncharacterized protein</fullName>
    </submittedName>
</protein>
<keyword evidence="2" id="KW-1185">Reference proteome</keyword>
<comment type="caution">
    <text evidence="1">The sequence shown here is derived from an EMBL/GenBank/DDBJ whole genome shotgun (WGS) entry which is preliminary data.</text>
</comment>
<dbReference type="Proteomes" id="UP001465668">
    <property type="component" value="Unassembled WGS sequence"/>
</dbReference>
<evidence type="ECO:0000313" key="2">
    <source>
        <dbReference type="Proteomes" id="UP001465668"/>
    </source>
</evidence>
<organism evidence="1 2">
    <name type="scientific">Seiridium cardinale</name>
    <dbReference type="NCBI Taxonomy" id="138064"/>
    <lineage>
        <taxon>Eukaryota</taxon>
        <taxon>Fungi</taxon>
        <taxon>Dikarya</taxon>
        <taxon>Ascomycota</taxon>
        <taxon>Pezizomycotina</taxon>
        <taxon>Sordariomycetes</taxon>
        <taxon>Xylariomycetidae</taxon>
        <taxon>Amphisphaeriales</taxon>
        <taxon>Sporocadaceae</taxon>
        <taxon>Seiridium</taxon>
    </lineage>
</organism>
<proteinExistence type="predicted"/>
<sequence length="157" mass="17186">MLPMSSNGPQRIPADTNSTWHILRVTPRSAYAQEFPELWLRVDDIGDLARSQSIPRLDHASGYSAVPAPQLHSSSALLEQTSLPAAGSPDELQKCPLSEHSIPGLMRKPPLKATLSIDISPYQSIRWPEIMIVQASALTVTCEVMITGGILYRPPYA</sequence>
<reference evidence="1 2" key="1">
    <citation type="submission" date="2024-02" db="EMBL/GenBank/DDBJ databases">
        <title>First draft genome assembly of two strains of Seiridium cardinale.</title>
        <authorList>
            <person name="Emiliani G."/>
            <person name="Scali E."/>
        </authorList>
    </citation>
    <scope>NUCLEOTIDE SEQUENCE [LARGE SCALE GENOMIC DNA]</scope>
    <source>
        <strain evidence="1 2">BM-138-000479</strain>
    </source>
</reference>
<evidence type="ECO:0000313" key="1">
    <source>
        <dbReference type="EMBL" id="KAK9778114.1"/>
    </source>
</evidence>
<gene>
    <name evidence="1" type="ORF">SCAR479_05084</name>
</gene>
<name>A0ABR2XWB6_9PEZI</name>
<dbReference type="EMBL" id="JARVKM010000017">
    <property type="protein sequence ID" value="KAK9778114.1"/>
    <property type="molecule type" value="Genomic_DNA"/>
</dbReference>
<accession>A0ABR2XWB6</accession>